<feature type="signal peptide" evidence="2">
    <location>
        <begin position="1"/>
        <end position="22"/>
    </location>
</feature>
<evidence type="ECO:0000313" key="3">
    <source>
        <dbReference type="EMBL" id="QDX92845.1"/>
    </source>
</evidence>
<dbReference type="OrthoDB" id="2475045at2"/>
<feature type="region of interest" description="Disordered" evidence="1">
    <location>
        <begin position="34"/>
        <end position="65"/>
    </location>
</feature>
<dbReference type="Proteomes" id="UP000319432">
    <property type="component" value="Chromosome"/>
</dbReference>
<feature type="compositionally biased region" description="Polar residues" evidence="1">
    <location>
        <begin position="35"/>
        <end position="47"/>
    </location>
</feature>
<keyword evidence="4" id="KW-1185">Reference proteome</keyword>
<proteinExistence type="predicted"/>
<evidence type="ECO:0000256" key="1">
    <source>
        <dbReference type="SAM" id="MobiDB-lite"/>
    </source>
</evidence>
<sequence>MKKVWIVIGMIMVIATPTAALADNGAKPIDVYCNGTEQDNNSAGQENNDTEEGGICDNGARPTKK</sequence>
<name>A0A502IAQ9_BRELA</name>
<feature type="chain" id="PRO_5043478749" evidence="2">
    <location>
        <begin position="23"/>
        <end position="65"/>
    </location>
</feature>
<dbReference type="EMBL" id="CP033464">
    <property type="protein sequence ID" value="QDX92845.1"/>
    <property type="molecule type" value="Genomic_DNA"/>
</dbReference>
<evidence type="ECO:0000313" key="4">
    <source>
        <dbReference type="Proteomes" id="UP000319432"/>
    </source>
</evidence>
<evidence type="ECO:0000256" key="2">
    <source>
        <dbReference type="SAM" id="SignalP"/>
    </source>
</evidence>
<gene>
    <name evidence="3" type="ORF">EEL30_11340</name>
</gene>
<keyword evidence="2" id="KW-0732">Signal</keyword>
<dbReference type="AlphaFoldDB" id="A0A502IAQ9"/>
<accession>A0A502IAQ9</accession>
<organism evidence="3 4">
    <name type="scientific">Brevibacillus laterosporus</name>
    <name type="common">Bacillus laterosporus</name>
    <dbReference type="NCBI Taxonomy" id="1465"/>
    <lineage>
        <taxon>Bacteria</taxon>
        <taxon>Bacillati</taxon>
        <taxon>Bacillota</taxon>
        <taxon>Bacilli</taxon>
        <taxon>Bacillales</taxon>
        <taxon>Paenibacillaceae</taxon>
        <taxon>Brevibacillus</taxon>
    </lineage>
</organism>
<reference evidence="3 4" key="1">
    <citation type="submission" date="2018-11" db="EMBL/GenBank/DDBJ databases">
        <title>Phylogenetic determinants of toxin gene distribution in genomes of Brevibacillus laterosporus.</title>
        <authorList>
            <person name="Glare T.R."/>
            <person name="Durrant A."/>
            <person name="Berry C."/>
            <person name="Palma L."/>
            <person name="Ormskirk M."/>
            <person name="Cox M.O."/>
        </authorList>
    </citation>
    <scope>NUCLEOTIDE SEQUENCE [LARGE SCALE GENOMIC DNA]</scope>
    <source>
        <strain evidence="3 4">1821L</strain>
    </source>
</reference>
<protein>
    <submittedName>
        <fullName evidence="3">Uncharacterized protein</fullName>
    </submittedName>
</protein>